<accession>A0ABP8BJ32</accession>
<sequence length="59" mass="6285">MGGWVKASCPDRAAQAAALCEENSGDTYWAYGPRVGAGATSTARCHEYAMLISRNAFWG</sequence>
<organism evidence="1 2">
    <name type="scientific">Streptosporangium oxazolinicum</name>
    <dbReference type="NCBI Taxonomy" id="909287"/>
    <lineage>
        <taxon>Bacteria</taxon>
        <taxon>Bacillati</taxon>
        <taxon>Actinomycetota</taxon>
        <taxon>Actinomycetes</taxon>
        <taxon>Streptosporangiales</taxon>
        <taxon>Streptosporangiaceae</taxon>
        <taxon>Streptosporangium</taxon>
    </lineage>
</organism>
<proteinExistence type="predicted"/>
<dbReference type="Proteomes" id="UP001501251">
    <property type="component" value="Unassembled WGS sequence"/>
</dbReference>
<dbReference type="EMBL" id="BAABAQ010000018">
    <property type="protein sequence ID" value="GAA4208198.1"/>
    <property type="molecule type" value="Genomic_DNA"/>
</dbReference>
<gene>
    <name evidence="1" type="ORF">GCM10022252_72980</name>
</gene>
<comment type="caution">
    <text evidence="1">The sequence shown here is derived from an EMBL/GenBank/DDBJ whole genome shotgun (WGS) entry which is preliminary data.</text>
</comment>
<keyword evidence="2" id="KW-1185">Reference proteome</keyword>
<protein>
    <submittedName>
        <fullName evidence="1">Uncharacterized protein</fullName>
    </submittedName>
</protein>
<evidence type="ECO:0000313" key="2">
    <source>
        <dbReference type="Proteomes" id="UP001501251"/>
    </source>
</evidence>
<reference evidence="2" key="1">
    <citation type="journal article" date="2019" name="Int. J. Syst. Evol. Microbiol.">
        <title>The Global Catalogue of Microorganisms (GCM) 10K type strain sequencing project: providing services to taxonomists for standard genome sequencing and annotation.</title>
        <authorList>
            <consortium name="The Broad Institute Genomics Platform"/>
            <consortium name="The Broad Institute Genome Sequencing Center for Infectious Disease"/>
            <person name="Wu L."/>
            <person name="Ma J."/>
        </authorList>
    </citation>
    <scope>NUCLEOTIDE SEQUENCE [LARGE SCALE GENOMIC DNA]</scope>
    <source>
        <strain evidence="2">JCM 17388</strain>
    </source>
</reference>
<evidence type="ECO:0000313" key="1">
    <source>
        <dbReference type="EMBL" id="GAA4208198.1"/>
    </source>
</evidence>
<name>A0ABP8BJ32_9ACTN</name>